<dbReference type="Proteomes" id="UP000176253">
    <property type="component" value="Unassembled WGS sequence"/>
</dbReference>
<feature type="transmembrane region" description="Helical" evidence="1">
    <location>
        <begin position="331"/>
        <end position="356"/>
    </location>
</feature>
<feature type="transmembrane region" description="Helical" evidence="1">
    <location>
        <begin position="306"/>
        <end position="324"/>
    </location>
</feature>
<reference evidence="2 3" key="1">
    <citation type="journal article" date="2016" name="Nat. Commun.">
        <title>Thousands of microbial genomes shed light on interconnected biogeochemical processes in an aquifer system.</title>
        <authorList>
            <person name="Anantharaman K."/>
            <person name="Brown C.T."/>
            <person name="Hug L.A."/>
            <person name="Sharon I."/>
            <person name="Castelle C.J."/>
            <person name="Probst A.J."/>
            <person name="Thomas B.C."/>
            <person name="Singh A."/>
            <person name="Wilkins M.J."/>
            <person name="Karaoz U."/>
            <person name="Brodie E.L."/>
            <person name="Williams K.H."/>
            <person name="Hubbard S.S."/>
            <person name="Banfield J.F."/>
        </authorList>
    </citation>
    <scope>NUCLEOTIDE SEQUENCE [LARGE SCALE GENOMIC DNA]</scope>
</reference>
<comment type="caution">
    <text evidence="2">The sequence shown here is derived from an EMBL/GenBank/DDBJ whole genome shotgun (WGS) entry which is preliminary data.</text>
</comment>
<evidence type="ECO:0000256" key="1">
    <source>
        <dbReference type="SAM" id="Phobius"/>
    </source>
</evidence>
<proteinExistence type="predicted"/>
<evidence type="ECO:0000313" key="2">
    <source>
        <dbReference type="EMBL" id="OGG18079.1"/>
    </source>
</evidence>
<feature type="transmembrane region" description="Helical" evidence="1">
    <location>
        <begin position="74"/>
        <end position="98"/>
    </location>
</feature>
<keyword evidence="1" id="KW-0812">Transmembrane</keyword>
<feature type="transmembrane region" description="Helical" evidence="1">
    <location>
        <begin position="133"/>
        <end position="152"/>
    </location>
</feature>
<name>A0A1F6A040_9BACT</name>
<evidence type="ECO:0008006" key="4">
    <source>
        <dbReference type="Google" id="ProtNLM"/>
    </source>
</evidence>
<accession>A0A1F6A040</accession>
<organism evidence="2 3">
    <name type="scientific">Candidatus Gottesmanbacteria bacterium RIFCSPHIGHO2_02_FULL_39_14</name>
    <dbReference type="NCBI Taxonomy" id="1798383"/>
    <lineage>
        <taxon>Bacteria</taxon>
        <taxon>Candidatus Gottesmaniibacteriota</taxon>
    </lineage>
</organism>
<keyword evidence="1" id="KW-1133">Transmembrane helix</keyword>
<dbReference type="EMBL" id="MFJM01000023">
    <property type="protein sequence ID" value="OGG18079.1"/>
    <property type="molecule type" value="Genomic_DNA"/>
</dbReference>
<evidence type="ECO:0000313" key="3">
    <source>
        <dbReference type="Proteomes" id="UP000176253"/>
    </source>
</evidence>
<feature type="transmembrane region" description="Helical" evidence="1">
    <location>
        <begin position="280"/>
        <end position="300"/>
    </location>
</feature>
<feature type="transmembrane region" description="Helical" evidence="1">
    <location>
        <begin position="194"/>
        <end position="215"/>
    </location>
</feature>
<feature type="transmembrane region" description="Helical" evidence="1">
    <location>
        <begin position="252"/>
        <end position="273"/>
    </location>
</feature>
<feature type="transmembrane region" description="Helical" evidence="1">
    <location>
        <begin position="12"/>
        <end position="29"/>
    </location>
</feature>
<keyword evidence="1" id="KW-0472">Membrane</keyword>
<dbReference type="STRING" id="1798383.A3D78_01110"/>
<gene>
    <name evidence="2" type="ORF">A3D78_01110</name>
</gene>
<feature type="transmembrane region" description="Helical" evidence="1">
    <location>
        <begin position="164"/>
        <end position="188"/>
    </location>
</feature>
<protein>
    <recommendedName>
        <fullName evidence="4">Glycosyltransferase RgtA/B/C/D-like domain-containing protein</fullName>
    </recommendedName>
</protein>
<dbReference type="AlphaFoldDB" id="A0A1F6A040"/>
<sequence>MAKKENYLNKRNLLIFISIILLTILIYWPSFTAPFFQDDIIFLTSPKISDFFTALPQGIYRPLSFQLFYSVGRMIFGLNPLGFHLILFFISSLSLYLIFRLSQKILNNDLKAHTVVFFYAFNVSLFANYYWIAVSYFVLGNFFIFLSLYLLWIKKSQILSTVSYIAALLSNEVLFVFPLLLILTFYYFRKWKKFFAVFLSLDIIYLILKTSVFGLPKSSSYTTSLFAFLPLVRWYLFRALNLPEGIKRSSDYSIFILFILFLILFAYGFFYYIKSRKINYRLFIFSLLWFFMAALPFFFLPNHMSSFYLTVSLFAVCLVFAEIFSVNPKILISALIVYFLLTWRGLTFLSQTHWIILKNTGPIGTL</sequence>